<protein>
    <submittedName>
        <fullName evidence="2">Uncharacterized protein</fullName>
    </submittedName>
</protein>
<dbReference type="PANTHER" id="PTHR34575:SF6">
    <property type="entry name" value="EXPRESSED PROTEIN"/>
    <property type="match status" value="1"/>
</dbReference>
<gene>
    <name evidence="2" type="ORF">TEA_016093</name>
</gene>
<dbReference type="Pfam" id="PF11947">
    <property type="entry name" value="DUF3464"/>
    <property type="match status" value="1"/>
</dbReference>
<feature type="transmembrane region" description="Helical" evidence="1">
    <location>
        <begin position="122"/>
        <end position="144"/>
    </location>
</feature>
<keyword evidence="3" id="KW-1185">Reference proteome</keyword>
<keyword evidence="1" id="KW-0812">Transmembrane</keyword>
<dbReference type="AlphaFoldDB" id="A0A4S4DFW2"/>
<proteinExistence type="predicted"/>
<evidence type="ECO:0000256" key="1">
    <source>
        <dbReference type="SAM" id="Phobius"/>
    </source>
</evidence>
<name>A0A4S4DFW2_CAMSN</name>
<dbReference type="STRING" id="542762.A0A4S4DFW2"/>
<accession>A0A4S4DFW2</accession>
<comment type="caution">
    <text evidence="2">The sequence shown here is derived from an EMBL/GenBank/DDBJ whole genome shotgun (WGS) entry which is preliminary data.</text>
</comment>
<sequence length="180" mass="20372">MKTLICVEQPPIYITNLPSCKPRSPTTLHPRTWKVHAKAKGCSRTQAKVQDGKIKSTETITRSKSFERKFGGDDDDKIPEVVFERMIVRILFYVGVPMVIGIAFLIVFNVAKEQHLWDVPLWLPLLTTFLTFGASALGIAYGTLSTSLDPKKKGSILGFEEAQKNWVEMWEEGDDDESRR</sequence>
<dbReference type="PANTHER" id="PTHR34575">
    <property type="entry name" value="PROTEIN PAM68, CHLOROPLASTIC"/>
    <property type="match status" value="1"/>
</dbReference>
<dbReference type="Proteomes" id="UP000306102">
    <property type="component" value="Unassembled WGS sequence"/>
</dbReference>
<evidence type="ECO:0000313" key="2">
    <source>
        <dbReference type="EMBL" id="THG01619.1"/>
    </source>
</evidence>
<keyword evidence="1" id="KW-1133">Transmembrane helix</keyword>
<keyword evidence="1" id="KW-0472">Membrane</keyword>
<organism evidence="2 3">
    <name type="scientific">Camellia sinensis var. sinensis</name>
    <name type="common">China tea</name>
    <dbReference type="NCBI Taxonomy" id="542762"/>
    <lineage>
        <taxon>Eukaryota</taxon>
        <taxon>Viridiplantae</taxon>
        <taxon>Streptophyta</taxon>
        <taxon>Embryophyta</taxon>
        <taxon>Tracheophyta</taxon>
        <taxon>Spermatophyta</taxon>
        <taxon>Magnoliopsida</taxon>
        <taxon>eudicotyledons</taxon>
        <taxon>Gunneridae</taxon>
        <taxon>Pentapetalae</taxon>
        <taxon>asterids</taxon>
        <taxon>Ericales</taxon>
        <taxon>Theaceae</taxon>
        <taxon>Camellia</taxon>
    </lineage>
</organism>
<feature type="transmembrane region" description="Helical" evidence="1">
    <location>
        <begin position="90"/>
        <end position="110"/>
    </location>
</feature>
<dbReference type="EMBL" id="SDRB02011379">
    <property type="protein sequence ID" value="THG01619.1"/>
    <property type="molecule type" value="Genomic_DNA"/>
</dbReference>
<reference evidence="2 3" key="1">
    <citation type="journal article" date="2018" name="Proc. Natl. Acad. Sci. U.S.A.">
        <title>Draft genome sequence of Camellia sinensis var. sinensis provides insights into the evolution of the tea genome and tea quality.</title>
        <authorList>
            <person name="Wei C."/>
            <person name="Yang H."/>
            <person name="Wang S."/>
            <person name="Zhao J."/>
            <person name="Liu C."/>
            <person name="Gao L."/>
            <person name="Xia E."/>
            <person name="Lu Y."/>
            <person name="Tai Y."/>
            <person name="She G."/>
            <person name="Sun J."/>
            <person name="Cao H."/>
            <person name="Tong W."/>
            <person name="Gao Q."/>
            <person name="Li Y."/>
            <person name="Deng W."/>
            <person name="Jiang X."/>
            <person name="Wang W."/>
            <person name="Chen Q."/>
            <person name="Zhang S."/>
            <person name="Li H."/>
            <person name="Wu J."/>
            <person name="Wang P."/>
            <person name="Li P."/>
            <person name="Shi C."/>
            <person name="Zheng F."/>
            <person name="Jian J."/>
            <person name="Huang B."/>
            <person name="Shan D."/>
            <person name="Shi M."/>
            <person name="Fang C."/>
            <person name="Yue Y."/>
            <person name="Li F."/>
            <person name="Li D."/>
            <person name="Wei S."/>
            <person name="Han B."/>
            <person name="Jiang C."/>
            <person name="Yin Y."/>
            <person name="Xia T."/>
            <person name="Zhang Z."/>
            <person name="Bennetzen J.L."/>
            <person name="Zhao S."/>
            <person name="Wan X."/>
        </authorList>
    </citation>
    <scope>NUCLEOTIDE SEQUENCE [LARGE SCALE GENOMIC DNA]</scope>
    <source>
        <strain evidence="3">cv. Shuchazao</strain>
        <tissue evidence="2">Leaf</tissue>
    </source>
</reference>
<evidence type="ECO:0000313" key="3">
    <source>
        <dbReference type="Proteomes" id="UP000306102"/>
    </source>
</evidence>
<dbReference type="InterPro" id="IPR021855">
    <property type="entry name" value="PAM68-like"/>
</dbReference>